<dbReference type="RefSeq" id="WP_274044363.1">
    <property type="nucleotide sequence ID" value="NZ_JANCPR020000006.1"/>
</dbReference>
<dbReference type="EMBL" id="JANCPR020000006">
    <property type="protein sequence ID" value="MDJ1131924.1"/>
    <property type="molecule type" value="Genomic_DNA"/>
</dbReference>
<name>A0ABT6ZSA5_9ACTN</name>
<evidence type="ECO:0000313" key="2">
    <source>
        <dbReference type="Proteomes" id="UP001214441"/>
    </source>
</evidence>
<dbReference type="PANTHER" id="PTHR38479:SF2">
    <property type="entry name" value="WINGED HELIX DNA-BINDING DOMAIN-CONTAINING PROTEIN"/>
    <property type="match status" value="1"/>
</dbReference>
<gene>
    <name evidence="1" type="ORF">NMN56_008160</name>
</gene>
<keyword evidence="1" id="KW-0238">DNA-binding</keyword>
<dbReference type="InterPro" id="IPR009351">
    <property type="entry name" value="AlkZ-like"/>
</dbReference>
<sequence length="407" mass="43841">MPVRPPTPVRPRITAAQRRDRLAVRHRLVPYARGRTPEEVTDAVVALHASDPASVHLSALARLADPGFAVDKVLDEALYEEASLVRMHGMRRTLFVVTDRLAPVLQASTMHRIAATERRSLDAFVAGGGLGAGLLAGAEQAVRDVLAEHGSLSAAQLGGYVPALRESVVVAPGKPYESRQTVGLHLLRVMAMEGTLVRGRPLGSWVSGQYMWALAEPHGPAAEDEARAALLREYLAAFGPATEADIKWWTGWPVTAVRKALSAERAQPVDLDDGGTGWLLPDDATAHATAHAGAAPRPEPWAALLPSLDPTAMGWKQRDHYLPAAHTADLFDRTGNIGPTVWWNGRIVGSWTVLPDGRVRWGVLEDVGRDGTAAIESEAARLQDLLAGARFTPRFPTPLERRLATAS</sequence>
<dbReference type="Pfam" id="PF06224">
    <property type="entry name" value="AlkZ-like"/>
    <property type="match status" value="1"/>
</dbReference>
<dbReference type="GO" id="GO:0003677">
    <property type="term" value="F:DNA binding"/>
    <property type="evidence" value="ECO:0007669"/>
    <property type="project" value="UniProtKB-KW"/>
</dbReference>
<evidence type="ECO:0000313" key="1">
    <source>
        <dbReference type="EMBL" id="MDJ1131924.1"/>
    </source>
</evidence>
<proteinExistence type="predicted"/>
<keyword evidence="2" id="KW-1185">Reference proteome</keyword>
<organism evidence="1 2">
    <name type="scientific">Streptomyces iconiensis</name>
    <dbReference type="NCBI Taxonomy" id="1384038"/>
    <lineage>
        <taxon>Bacteria</taxon>
        <taxon>Bacillati</taxon>
        <taxon>Actinomycetota</taxon>
        <taxon>Actinomycetes</taxon>
        <taxon>Kitasatosporales</taxon>
        <taxon>Streptomycetaceae</taxon>
        <taxon>Streptomyces</taxon>
    </lineage>
</organism>
<reference evidence="1 2" key="1">
    <citation type="submission" date="2023-05" db="EMBL/GenBank/DDBJ databases">
        <title>Streptantibioticus silvisoli sp. nov., acidotolerant actinomycetes 1 from pine litter.</title>
        <authorList>
            <person name="Swiecimska M."/>
            <person name="Golinska P."/>
            <person name="Sangal V."/>
            <person name="Wachnowicz B."/>
            <person name="Goodfellow M."/>
        </authorList>
    </citation>
    <scope>NUCLEOTIDE SEQUENCE [LARGE SCALE GENOMIC DNA]</scope>
    <source>
        <strain evidence="1 2">DSM 42109</strain>
    </source>
</reference>
<protein>
    <submittedName>
        <fullName evidence="1">Winged helix DNA-binding domain-containing protein</fullName>
    </submittedName>
</protein>
<dbReference type="PANTHER" id="PTHR38479">
    <property type="entry name" value="LMO0824 PROTEIN"/>
    <property type="match status" value="1"/>
</dbReference>
<accession>A0ABT6ZSA5</accession>
<dbReference type="Proteomes" id="UP001214441">
    <property type="component" value="Unassembled WGS sequence"/>
</dbReference>
<comment type="caution">
    <text evidence="1">The sequence shown here is derived from an EMBL/GenBank/DDBJ whole genome shotgun (WGS) entry which is preliminary data.</text>
</comment>